<dbReference type="HOGENOM" id="CLU_039929_1_1_7"/>
<dbReference type="CDD" id="cd06582">
    <property type="entry name" value="TM_PBP1_LivH_like"/>
    <property type="match status" value="1"/>
</dbReference>
<dbReference type="eggNOG" id="COG0559">
    <property type="taxonomic scope" value="Bacteria"/>
</dbReference>
<keyword evidence="11" id="KW-1185">Reference proteome</keyword>
<feature type="transmembrane region" description="Helical" evidence="9">
    <location>
        <begin position="7"/>
        <end position="29"/>
    </location>
</feature>
<evidence type="ECO:0000256" key="1">
    <source>
        <dbReference type="ARBA" id="ARBA00004651"/>
    </source>
</evidence>
<dbReference type="RefSeq" id="WP_014812085.1">
    <property type="nucleotide sequence ID" value="NC_018025.1"/>
</dbReference>
<gene>
    <name evidence="10" type="ordered locus">Desti_4333</name>
</gene>
<name>I4CBM5_DESTA</name>
<protein>
    <submittedName>
        <fullName evidence="10">Amino acid/amide ABC transporter membrane protein 1, HAAT family</fullName>
    </submittedName>
</protein>
<keyword evidence="3" id="KW-1003">Cell membrane</keyword>
<dbReference type="STRING" id="706587.Desti_4333"/>
<evidence type="ECO:0000256" key="6">
    <source>
        <dbReference type="ARBA" id="ARBA00022989"/>
    </source>
</evidence>
<dbReference type="GO" id="GO:0005886">
    <property type="term" value="C:plasma membrane"/>
    <property type="evidence" value="ECO:0007669"/>
    <property type="project" value="UniProtKB-SubCell"/>
</dbReference>
<keyword evidence="2" id="KW-0813">Transport</keyword>
<dbReference type="Proteomes" id="UP000006055">
    <property type="component" value="Chromosome"/>
</dbReference>
<comment type="similarity">
    <text evidence="8">Belongs to the binding-protein-dependent transport system permease family. LivHM subfamily.</text>
</comment>
<evidence type="ECO:0000313" key="10">
    <source>
        <dbReference type="EMBL" id="AFM26966.1"/>
    </source>
</evidence>
<dbReference type="KEGG" id="dti:Desti_4333"/>
<dbReference type="GO" id="GO:0022857">
    <property type="term" value="F:transmembrane transporter activity"/>
    <property type="evidence" value="ECO:0007669"/>
    <property type="project" value="InterPro"/>
</dbReference>
<evidence type="ECO:0000256" key="3">
    <source>
        <dbReference type="ARBA" id="ARBA00022475"/>
    </source>
</evidence>
<feature type="transmembrane region" description="Helical" evidence="9">
    <location>
        <begin position="189"/>
        <end position="214"/>
    </location>
</feature>
<dbReference type="GO" id="GO:0006865">
    <property type="term" value="P:amino acid transport"/>
    <property type="evidence" value="ECO:0007669"/>
    <property type="project" value="UniProtKB-KW"/>
</dbReference>
<evidence type="ECO:0000256" key="5">
    <source>
        <dbReference type="ARBA" id="ARBA00022970"/>
    </source>
</evidence>
<feature type="transmembrane region" description="Helical" evidence="9">
    <location>
        <begin position="59"/>
        <end position="79"/>
    </location>
</feature>
<dbReference type="EMBL" id="CP003360">
    <property type="protein sequence ID" value="AFM26966.1"/>
    <property type="molecule type" value="Genomic_DNA"/>
</dbReference>
<evidence type="ECO:0000256" key="2">
    <source>
        <dbReference type="ARBA" id="ARBA00022448"/>
    </source>
</evidence>
<keyword evidence="7 9" id="KW-0472">Membrane</keyword>
<feature type="transmembrane region" description="Helical" evidence="9">
    <location>
        <begin position="91"/>
        <end position="110"/>
    </location>
</feature>
<feature type="transmembrane region" description="Helical" evidence="9">
    <location>
        <begin position="263"/>
        <end position="285"/>
    </location>
</feature>
<dbReference type="Pfam" id="PF02653">
    <property type="entry name" value="BPD_transp_2"/>
    <property type="match status" value="1"/>
</dbReference>
<dbReference type="InterPro" id="IPR052157">
    <property type="entry name" value="BCAA_transport_permease"/>
</dbReference>
<feature type="transmembrane region" description="Helical" evidence="9">
    <location>
        <begin position="226"/>
        <end position="251"/>
    </location>
</feature>
<dbReference type="OrthoDB" id="9807115at2"/>
<dbReference type="PANTHER" id="PTHR11795:SF451">
    <property type="entry name" value="ABC TRANSPORTER PERMEASE PROTEIN"/>
    <property type="match status" value="1"/>
</dbReference>
<evidence type="ECO:0000256" key="8">
    <source>
        <dbReference type="ARBA" id="ARBA00037998"/>
    </source>
</evidence>
<evidence type="ECO:0000256" key="4">
    <source>
        <dbReference type="ARBA" id="ARBA00022692"/>
    </source>
</evidence>
<sequence length="292" mass="31573">MQFFFDLLVGGLSMGACYALVALAMVIIYKTSEVPNFAQGEMAMLSTFVAYSLMSSYHVGFWTAIIATLLFALVLGFLLEIAFLRPAKDPTVLSLIVITLGAEMILYGLAGWKWGANQNPFQVPFSEYSGFRIGGVLITEINLWTFVTSLVIMLLLFLFFRYTKVGVAMKAVQQNAFAAKAMGIPTRRILTFTWGLSSVTGAVAGVLIAPIATLDTNMMMDPMLKGFAGAVLGGMTSLPGAALGGYLLGIIENCFGGYVSLEFKSVVAFGLIVLILCLKPTGLFVKHFERKV</sequence>
<keyword evidence="4 9" id="KW-0812">Transmembrane</keyword>
<keyword evidence="6 9" id="KW-1133">Transmembrane helix</keyword>
<keyword evidence="5" id="KW-0029">Amino-acid transport</keyword>
<dbReference type="PATRIC" id="fig|706587.4.peg.4911"/>
<reference evidence="11" key="1">
    <citation type="submission" date="2012-06" db="EMBL/GenBank/DDBJ databases">
        <title>Complete sequence of chromosome of Desulfomonile tiedjei DSM 6799.</title>
        <authorList>
            <person name="Lucas S."/>
            <person name="Copeland A."/>
            <person name="Lapidus A."/>
            <person name="Glavina del Rio T."/>
            <person name="Dalin E."/>
            <person name="Tice H."/>
            <person name="Bruce D."/>
            <person name="Goodwin L."/>
            <person name="Pitluck S."/>
            <person name="Peters L."/>
            <person name="Ovchinnikova G."/>
            <person name="Zeytun A."/>
            <person name="Lu M."/>
            <person name="Kyrpides N."/>
            <person name="Mavromatis K."/>
            <person name="Ivanova N."/>
            <person name="Brettin T."/>
            <person name="Detter J.C."/>
            <person name="Han C."/>
            <person name="Larimer F."/>
            <person name="Land M."/>
            <person name="Hauser L."/>
            <person name="Markowitz V."/>
            <person name="Cheng J.-F."/>
            <person name="Hugenholtz P."/>
            <person name="Woyke T."/>
            <person name="Wu D."/>
            <person name="Spring S."/>
            <person name="Schroeder M."/>
            <person name="Brambilla E."/>
            <person name="Klenk H.-P."/>
            <person name="Eisen J.A."/>
        </authorList>
    </citation>
    <scope>NUCLEOTIDE SEQUENCE [LARGE SCALE GENOMIC DNA]</scope>
    <source>
        <strain evidence="11">ATCC 49306 / DSM 6799 / DCB-1</strain>
    </source>
</reference>
<proteinExistence type="inferred from homology"/>
<organism evidence="10 11">
    <name type="scientific">Desulfomonile tiedjei (strain ATCC 49306 / DSM 6799 / DCB-1)</name>
    <dbReference type="NCBI Taxonomy" id="706587"/>
    <lineage>
        <taxon>Bacteria</taxon>
        <taxon>Pseudomonadati</taxon>
        <taxon>Thermodesulfobacteriota</taxon>
        <taxon>Desulfomonilia</taxon>
        <taxon>Desulfomonilales</taxon>
        <taxon>Desulfomonilaceae</taxon>
        <taxon>Desulfomonile</taxon>
    </lineage>
</organism>
<evidence type="ECO:0000313" key="11">
    <source>
        <dbReference type="Proteomes" id="UP000006055"/>
    </source>
</evidence>
<dbReference type="AlphaFoldDB" id="I4CBM5"/>
<feature type="transmembrane region" description="Helical" evidence="9">
    <location>
        <begin position="141"/>
        <end position="160"/>
    </location>
</feature>
<dbReference type="InterPro" id="IPR001851">
    <property type="entry name" value="ABC_transp_permease"/>
</dbReference>
<accession>I4CBM5</accession>
<evidence type="ECO:0000256" key="7">
    <source>
        <dbReference type="ARBA" id="ARBA00023136"/>
    </source>
</evidence>
<dbReference type="PANTHER" id="PTHR11795">
    <property type="entry name" value="BRANCHED-CHAIN AMINO ACID TRANSPORT SYSTEM PERMEASE PROTEIN LIVH"/>
    <property type="match status" value="1"/>
</dbReference>
<comment type="subcellular location">
    <subcellularLocation>
        <location evidence="1">Cell membrane</location>
        <topology evidence="1">Multi-pass membrane protein</topology>
    </subcellularLocation>
</comment>
<evidence type="ECO:0000256" key="9">
    <source>
        <dbReference type="SAM" id="Phobius"/>
    </source>
</evidence>